<organism evidence="1 2">
    <name type="scientific">Nyssa sinensis</name>
    <dbReference type="NCBI Taxonomy" id="561372"/>
    <lineage>
        <taxon>Eukaryota</taxon>
        <taxon>Viridiplantae</taxon>
        <taxon>Streptophyta</taxon>
        <taxon>Embryophyta</taxon>
        <taxon>Tracheophyta</taxon>
        <taxon>Spermatophyta</taxon>
        <taxon>Magnoliopsida</taxon>
        <taxon>eudicotyledons</taxon>
        <taxon>Gunneridae</taxon>
        <taxon>Pentapetalae</taxon>
        <taxon>asterids</taxon>
        <taxon>Cornales</taxon>
        <taxon>Nyssaceae</taxon>
        <taxon>Nyssa</taxon>
    </lineage>
</organism>
<proteinExistence type="predicted"/>
<gene>
    <name evidence="1" type="ORF">F0562_010779</name>
</gene>
<name>A0A5J5A2Q5_9ASTE</name>
<dbReference type="EMBL" id="CM018047">
    <property type="protein sequence ID" value="KAA8524356.1"/>
    <property type="molecule type" value="Genomic_DNA"/>
</dbReference>
<dbReference type="Proteomes" id="UP000325577">
    <property type="component" value="Linkage Group LG4"/>
</dbReference>
<sequence>MASTTSTLPGSLRTWATSRTANNFNGGSIAVVLLFRGGGGGGSGATGVLTVGFFGRLTFSCHLKVVVSVVGGEEVVVGTSGFNGAL</sequence>
<keyword evidence="2" id="KW-1185">Reference proteome</keyword>
<reference evidence="1 2" key="1">
    <citation type="submission" date="2019-09" db="EMBL/GenBank/DDBJ databases">
        <title>A chromosome-level genome assembly of the Chinese tupelo Nyssa sinensis.</title>
        <authorList>
            <person name="Yang X."/>
            <person name="Kang M."/>
            <person name="Yang Y."/>
            <person name="Xiong H."/>
            <person name="Wang M."/>
            <person name="Zhang Z."/>
            <person name="Wang Z."/>
            <person name="Wu H."/>
            <person name="Ma T."/>
            <person name="Liu J."/>
            <person name="Xi Z."/>
        </authorList>
    </citation>
    <scope>NUCLEOTIDE SEQUENCE [LARGE SCALE GENOMIC DNA]</scope>
    <source>
        <strain evidence="1">J267</strain>
        <tissue evidence="1">Leaf</tissue>
    </source>
</reference>
<protein>
    <submittedName>
        <fullName evidence="1">Uncharacterized protein</fullName>
    </submittedName>
</protein>
<accession>A0A5J5A2Q5</accession>
<evidence type="ECO:0000313" key="2">
    <source>
        <dbReference type="Proteomes" id="UP000325577"/>
    </source>
</evidence>
<evidence type="ECO:0000313" key="1">
    <source>
        <dbReference type="EMBL" id="KAA8524356.1"/>
    </source>
</evidence>
<dbReference type="AlphaFoldDB" id="A0A5J5A2Q5"/>